<gene>
    <name evidence="1" type="ORF">S03H2_63084</name>
</gene>
<feature type="non-terminal residue" evidence="1">
    <location>
        <position position="1"/>
    </location>
</feature>
<proteinExistence type="predicted"/>
<evidence type="ECO:0000313" key="1">
    <source>
        <dbReference type="EMBL" id="GAH82005.1"/>
    </source>
</evidence>
<reference evidence="1" key="1">
    <citation type="journal article" date="2014" name="Front. Microbiol.">
        <title>High frequency of phylogenetically diverse reductive dehalogenase-homologous genes in deep subseafloor sedimentary metagenomes.</title>
        <authorList>
            <person name="Kawai M."/>
            <person name="Futagami T."/>
            <person name="Toyoda A."/>
            <person name="Takaki Y."/>
            <person name="Nishi S."/>
            <person name="Hori S."/>
            <person name="Arai W."/>
            <person name="Tsubouchi T."/>
            <person name="Morono Y."/>
            <person name="Uchiyama I."/>
            <person name="Ito T."/>
            <person name="Fujiyama A."/>
            <person name="Inagaki F."/>
            <person name="Takami H."/>
        </authorList>
    </citation>
    <scope>NUCLEOTIDE SEQUENCE</scope>
    <source>
        <strain evidence="1">Expedition CK06-06</strain>
    </source>
</reference>
<dbReference type="EMBL" id="BARU01040840">
    <property type="protein sequence ID" value="GAH82005.1"/>
    <property type="molecule type" value="Genomic_DNA"/>
</dbReference>
<protein>
    <submittedName>
        <fullName evidence="1">Uncharacterized protein</fullName>
    </submittedName>
</protein>
<sequence length="86" mass="9802">DFLSGMAGKSRRLVKANFVPTANRFLRIYRDAEQIVDFYTYTLHEQPPFIELDLSLAEGQQCKVGFYNPSTEGSAMDIMIAYEEAD</sequence>
<organism evidence="1">
    <name type="scientific">marine sediment metagenome</name>
    <dbReference type="NCBI Taxonomy" id="412755"/>
    <lineage>
        <taxon>unclassified sequences</taxon>
        <taxon>metagenomes</taxon>
        <taxon>ecological metagenomes</taxon>
    </lineage>
</organism>
<comment type="caution">
    <text evidence="1">The sequence shown here is derived from an EMBL/GenBank/DDBJ whole genome shotgun (WGS) entry which is preliminary data.</text>
</comment>
<accession>X1JKN0</accession>
<name>X1JKN0_9ZZZZ</name>
<dbReference type="AlphaFoldDB" id="X1JKN0"/>